<sequence length="83" mass="8778">MKVVRNNPLSFPSASPSSQPQPVFCQTKPTLASNCPSSSPSPPSLSPHPLPPFHQPLSASISYRSQNSKALVRTASLTSFCIG</sequence>
<proteinExistence type="predicted"/>
<protein>
    <submittedName>
        <fullName evidence="1">Uncharacterized protein</fullName>
    </submittedName>
</protein>
<gene>
    <name evidence="1" type="ORF">IE53DRAFT_266714</name>
</gene>
<dbReference type="Proteomes" id="UP000245626">
    <property type="component" value="Unassembled WGS sequence"/>
</dbReference>
<accession>A0ACD0NMX4</accession>
<name>A0ACD0NMX4_9BASI</name>
<evidence type="ECO:0000313" key="2">
    <source>
        <dbReference type="Proteomes" id="UP000245626"/>
    </source>
</evidence>
<reference evidence="1 2" key="1">
    <citation type="journal article" date="2018" name="Mol. Biol. Evol.">
        <title>Broad Genomic Sampling Reveals a Smut Pathogenic Ancestry of the Fungal Clade Ustilaginomycotina.</title>
        <authorList>
            <person name="Kijpornyongpan T."/>
            <person name="Mondo S.J."/>
            <person name="Barry K."/>
            <person name="Sandor L."/>
            <person name="Lee J."/>
            <person name="Lipzen A."/>
            <person name="Pangilinan J."/>
            <person name="LaButti K."/>
            <person name="Hainaut M."/>
            <person name="Henrissat B."/>
            <person name="Grigoriev I.V."/>
            <person name="Spatafora J.W."/>
            <person name="Aime M.C."/>
        </authorList>
    </citation>
    <scope>NUCLEOTIDE SEQUENCE [LARGE SCALE GENOMIC DNA]</scope>
    <source>
        <strain evidence="1 2">SA 807</strain>
    </source>
</reference>
<dbReference type="EMBL" id="KZ820527">
    <property type="protein sequence ID" value="PWN47144.1"/>
    <property type="molecule type" value="Genomic_DNA"/>
</dbReference>
<evidence type="ECO:0000313" key="1">
    <source>
        <dbReference type="EMBL" id="PWN47144.1"/>
    </source>
</evidence>
<keyword evidence="2" id="KW-1185">Reference proteome</keyword>
<organism evidence="1 2">
    <name type="scientific">Violaceomyces palustris</name>
    <dbReference type="NCBI Taxonomy" id="1673888"/>
    <lineage>
        <taxon>Eukaryota</taxon>
        <taxon>Fungi</taxon>
        <taxon>Dikarya</taxon>
        <taxon>Basidiomycota</taxon>
        <taxon>Ustilaginomycotina</taxon>
        <taxon>Ustilaginomycetes</taxon>
        <taxon>Violaceomycetales</taxon>
        <taxon>Violaceomycetaceae</taxon>
        <taxon>Violaceomyces</taxon>
    </lineage>
</organism>